<dbReference type="InterPro" id="IPR011856">
    <property type="entry name" value="tRNA_endonuc-like_dom_sf"/>
</dbReference>
<dbReference type="NCBIfam" id="NF009154">
    <property type="entry name" value="PRK12497.3-3"/>
    <property type="match status" value="1"/>
</dbReference>
<dbReference type="NCBIfam" id="TIGR00252">
    <property type="entry name" value="YraN family protein"/>
    <property type="match status" value="1"/>
</dbReference>
<organism evidence="4 5">
    <name type="scientific">Bifidobacterium asteroides</name>
    <dbReference type="NCBI Taxonomy" id="1684"/>
    <lineage>
        <taxon>Bacteria</taxon>
        <taxon>Bacillati</taxon>
        <taxon>Actinomycetota</taxon>
        <taxon>Actinomycetes</taxon>
        <taxon>Bifidobacteriales</taxon>
        <taxon>Bifidobacteriaceae</taxon>
        <taxon>Bifidobacterium</taxon>
    </lineage>
</organism>
<gene>
    <name evidence="4" type="ORF">JF69_09620</name>
</gene>
<sequence length="242" mass="27019">MDTQALTRPTNLRTVFNNRDDRTDADAMLADPSVTQPISALPDSIGSTSDAEIMQPGNTTSATSSHESCDMELTDIERQIRTNGINSRELGRLGEDYACQWLRQRNWRILARNWRSRFGELDIIALDPEATLVFVEVKTRRTGRFGSPEQAVGPRKQTHLRRAAVQWLISHDRDPNARHRGTRFDVISLSVKSDPGRSMHSEGSHPPASCQASAEAVRGSNRSGRGGWNPGSVFLRHTREAF</sequence>
<keyword evidence="4" id="KW-0255">Endonuclease</keyword>
<reference evidence="4 5" key="1">
    <citation type="submission" date="2014-12" db="EMBL/GenBank/DDBJ databases">
        <title>Comparative genomics of the lactic acid bacteria isolated from the honey bee gut.</title>
        <authorList>
            <person name="Ellegaard K.M."/>
            <person name="Tamarit D."/>
            <person name="Javelind E."/>
            <person name="Olofsson T."/>
            <person name="Andersson S.G."/>
            <person name="Vasquez A."/>
        </authorList>
    </citation>
    <scope>NUCLEOTIDE SEQUENCE [LARGE SCALE GENOMIC DNA]</scope>
    <source>
        <strain evidence="4 5">Bin2</strain>
    </source>
</reference>
<evidence type="ECO:0000256" key="1">
    <source>
        <dbReference type="ARBA" id="ARBA00006738"/>
    </source>
</evidence>
<proteinExistence type="inferred from homology"/>
<dbReference type="PANTHER" id="PTHR34039:SF1">
    <property type="entry name" value="UPF0102 PROTEIN YRAN"/>
    <property type="match status" value="1"/>
</dbReference>
<dbReference type="AlphaFoldDB" id="A0A0F4KWP3"/>
<evidence type="ECO:0000313" key="5">
    <source>
        <dbReference type="Proteomes" id="UP000033648"/>
    </source>
</evidence>
<dbReference type="Proteomes" id="UP000033648">
    <property type="component" value="Unassembled WGS sequence"/>
</dbReference>
<accession>A0A0F4KWP3</accession>
<comment type="similarity">
    <text evidence="1 2">Belongs to the UPF0102 family.</text>
</comment>
<dbReference type="InterPro" id="IPR011335">
    <property type="entry name" value="Restrct_endonuc-II-like"/>
</dbReference>
<dbReference type="Gene3D" id="3.40.1350.10">
    <property type="match status" value="1"/>
</dbReference>
<comment type="caution">
    <text evidence="4">The sequence shown here is derived from an EMBL/GenBank/DDBJ whole genome shotgun (WGS) entry which is preliminary data.</text>
</comment>
<keyword evidence="4" id="KW-0540">Nuclease</keyword>
<dbReference type="Pfam" id="PF02021">
    <property type="entry name" value="UPF0102"/>
    <property type="match status" value="1"/>
</dbReference>
<dbReference type="NCBIfam" id="NF009150">
    <property type="entry name" value="PRK12497.1-3"/>
    <property type="match status" value="1"/>
</dbReference>
<dbReference type="PANTHER" id="PTHR34039">
    <property type="entry name" value="UPF0102 PROTEIN YRAN"/>
    <property type="match status" value="1"/>
</dbReference>
<protein>
    <recommendedName>
        <fullName evidence="2">UPF0102 protein JF69_09620</fullName>
    </recommendedName>
</protein>
<feature type="compositionally biased region" description="Basic and acidic residues" evidence="3">
    <location>
        <begin position="194"/>
        <end position="203"/>
    </location>
</feature>
<dbReference type="HAMAP" id="MF_00048">
    <property type="entry name" value="UPF0102"/>
    <property type="match status" value="1"/>
</dbReference>
<dbReference type="GO" id="GO:0003676">
    <property type="term" value="F:nucleic acid binding"/>
    <property type="evidence" value="ECO:0007669"/>
    <property type="project" value="InterPro"/>
</dbReference>
<dbReference type="GO" id="GO:0004519">
    <property type="term" value="F:endonuclease activity"/>
    <property type="evidence" value="ECO:0007669"/>
    <property type="project" value="UniProtKB-KW"/>
</dbReference>
<dbReference type="PATRIC" id="fig|1684.4.peg.1044"/>
<keyword evidence="4" id="KW-0378">Hydrolase</keyword>
<dbReference type="EMBL" id="JWME01000011">
    <property type="protein sequence ID" value="KJY49656.1"/>
    <property type="molecule type" value="Genomic_DNA"/>
</dbReference>
<feature type="region of interest" description="Disordered" evidence="3">
    <location>
        <begin position="193"/>
        <end position="232"/>
    </location>
</feature>
<name>A0A0F4KWP3_9BIFI</name>
<evidence type="ECO:0000256" key="2">
    <source>
        <dbReference type="HAMAP-Rule" id="MF_00048"/>
    </source>
</evidence>
<dbReference type="InterPro" id="IPR003509">
    <property type="entry name" value="UPF0102_YraN-like"/>
</dbReference>
<evidence type="ECO:0000256" key="3">
    <source>
        <dbReference type="SAM" id="MobiDB-lite"/>
    </source>
</evidence>
<evidence type="ECO:0000313" key="4">
    <source>
        <dbReference type="EMBL" id="KJY49656.1"/>
    </source>
</evidence>
<dbReference type="SUPFAM" id="SSF52980">
    <property type="entry name" value="Restriction endonuclease-like"/>
    <property type="match status" value="1"/>
</dbReference>
<dbReference type="CDD" id="cd20736">
    <property type="entry name" value="PoNe_Nuclease"/>
    <property type="match status" value="1"/>
</dbReference>